<feature type="signal peptide" evidence="2">
    <location>
        <begin position="1"/>
        <end position="29"/>
    </location>
</feature>
<organism evidence="4 5">
    <name type="scientific">Candidatus Colwellbacteria bacterium RIFCSPHIGHO2_12_FULL_44_17</name>
    <dbReference type="NCBI Taxonomy" id="1797689"/>
    <lineage>
        <taxon>Bacteria</taxon>
        <taxon>Candidatus Colwelliibacteriota</taxon>
    </lineage>
</organism>
<protein>
    <recommendedName>
        <fullName evidence="3">M23ase beta-sheet core domain-containing protein</fullName>
    </recommendedName>
</protein>
<dbReference type="Proteomes" id="UP000178515">
    <property type="component" value="Unassembled WGS sequence"/>
</dbReference>
<dbReference type="PANTHER" id="PTHR21666:SF270">
    <property type="entry name" value="MUREIN HYDROLASE ACTIVATOR ENVC"/>
    <property type="match status" value="1"/>
</dbReference>
<evidence type="ECO:0000313" key="4">
    <source>
        <dbReference type="EMBL" id="OGY60135.1"/>
    </source>
</evidence>
<feature type="coiled-coil region" evidence="1">
    <location>
        <begin position="36"/>
        <end position="116"/>
    </location>
</feature>
<evidence type="ECO:0000256" key="2">
    <source>
        <dbReference type="SAM" id="SignalP"/>
    </source>
</evidence>
<gene>
    <name evidence="4" type="ORF">A3F24_02970</name>
</gene>
<name>A0A1G1Z693_9BACT</name>
<dbReference type="SUPFAM" id="SSF51261">
    <property type="entry name" value="Duplicated hybrid motif"/>
    <property type="match status" value="1"/>
</dbReference>
<keyword evidence="1" id="KW-0175">Coiled coil</keyword>
<evidence type="ECO:0000259" key="3">
    <source>
        <dbReference type="Pfam" id="PF01551"/>
    </source>
</evidence>
<dbReference type="AlphaFoldDB" id="A0A1G1Z693"/>
<dbReference type="CDD" id="cd12797">
    <property type="entry name" value="M23_peptidase"/>
    <property type="match status" value="1"/>
</dbReference>
<dbReference type="Gene3D" id="6.10.250.3150">
    <property type="match status" value="1"/>
</dbReference>
<evidence type="ECO:0000313" key="5">
    <source>
        <dbReference type="Proteomes" id="UP000178515"/>
    </source>
</evidence>
<evidence type="ECO:0000256" key="1">
    <source>
        <dbReference type="SAM" id="Coils"/>
    </source>
</evidence>
<dbReference type="InterPro" id="IPR011055">
    <property type="entry name" value="Dup_hybrid_motif"/>
</dbReference>
<dbReference type="EMBL" id="MHIX01000003">
    <property type="protein sequence ID" value="OGY60135.1"/>
    <property type="molecule type" value="Genomic_DNA"/>
</dbReference>
<reference evidence="4 5" key="1">
    <citation type="journal article" date="2016" name="Nat. Commun.">
        <title>Thousands of microbial genomes shed light on interconnected biogeochemical processes in an aquifer system.</title>
        <authorList>
            <person name="Anantharaman K."/>
            <person name="Brown C.T."/>
            <person name="Hug L.A."/>
            <person name="Sharon I."/>
            <person name="Castelle C.J."/>
            <person name="Probst A.J."/>
            <person name="Thomas B.C."/>
            <person name="Singh A."/>
            <person name="Wilkins M.J."/>
            <person name="Karaoz U."/>
            <person name="Brodie E.L."/>
            <person name="Williams K.H."/>
            <person name="Hubbard S.S."/>
            <person name="Banfield J.F."/>
        </authorList>
    </citation>
    <scope>NUCLEOTIDE SEQUENCE [LARGE SCALE GENOMIC DNA]</scope>
</reference>
<accession>A0A1G1Z693</accession>
<feature type="coiled-coil region" evidence="1">
    <location>
        <begin position="219"/>
        <end position="256"/>
    </location>
</feature>
<dbReference type="GO" id="GO:0004222">
    <property type="term" value="F:metalloendopeptidase activity"/>
    <property type="evidence" value="ECO:0007669"/>
    <property type="project" value="TreeGrafter"/>
</dbReference>
<sequence>MTFQNHSTRFISFLVLSVLFLNTVSFSFAATPEIDLRRSIDEKAKALQEVNRQIQETQQKLEETEGQKQTLTREIKIIDYNINQLQLGIKSSEITIEKLGLELESLADQMTYIEQEVDLKQQAVAQVLRELQYRDNEDFLTFFLRAGSLANGVEELQSLYGLNVTLSDETAQLEQLHSNLSATQEATVDRKQQVEFENKNLKNRKTIVDDQKKEKNTLLSTTKNQEKIYAEQIDELEKKQAEIAAEVEKIEFELRQKIDPSLLPIKAAGVFLKPVKGTLTQEYGQTSFAKYGYRGGFHNGIDWGAPVGTPVMAAEDGTIVATGDSDQYCRRGAYGKFIVIKHENNLTTLYGHLSRIVVSEGEKVTRGGLIGYVGNTGYATGPHLHFTIYASSTFYMGASRVCGTLPYGGYLNPADYVTL</sequence>
<dbReference type="PANTHER" id="PTHR21666">
    <property type="entry name" value="PEPTIDASE-RELATED"/>
    <property type="match status" value="1"/>
</dbReference>
<dbReference type="InterPro" id="IPR050570">
    <property type="entry name" value="Cell_wall_metabolism_enzyme"/>
</dbReference>
<keyword evidence="2" id="KW-0732">Signal</keyword>
<feature type="chain" id="PRO_5009581730" description="M23ase beta-sheet core domain-containing protein" evidence="2">
    <location>
        <begin position="30"/>
        <end position="419"/>
    </location>
</feature>
<dbReference type="Pfam" id="PF01551">
    <property type="entry name" value="Peptidase_M23"/>
    <property type="match status" value="1"/>
</dbReference>
<dbReference type="Gene3D" id="2.70.70.10">
    <property type="entry name" value="Glucose Permease (Domain IIA)"/>
    <property type="match status" value="1"/>
</dbReference>
<feature type="domain" description="M23ase beta-sheet core" evidence="3">
    <location>
        <begin position="297"/>
        <end position="390"/>
    </location>
</feature>
<dbReference type="STRING" id="1797689.A3F24_02970"/>
<comment type="caution">
    <text evidence="4">The sequence shown here is derived from an EMBL/GenBank/DDBJ whole genome shotgun (WGS) entry which is preliminary data.</text>
</comment>
<proteinExistence type="predicted"/>
<dbReference type="InterPro" id="IPR016047">
    <property type="entry name" value="M23ase_b-sheet_dom"/>
</dbReference>